<dbReference type="EMBL" id="JBEPME010000001">
    <property type="protein sequence ID" value="MET3655996.1"/>
    <property type="molecule type" value="Genomic_DNA"/>
</dbReference>
<reference evidence="1 2" key="1">
    <citation type="submission" date="2024-06" db="EMBL/GenBank/DDBJ databases">
        <title>Sorghum-associated microbial communities from plants grown in Nebraska, USA.</title>
        <authorList>
            <person name="Schachtman D."/>
        </authorList>
    </citation>
    <scope>NUCLEOTIDE SEQUENCE [LARGE SCALE GENOMIC DNA]</scope>
    <source>
        <strain evidence="1 2">1288</strain>
    </source>
</reference>
<evidence type="ECO:0000313" key="2">
    <source>
        <dbReference type="Proteomes" id="UP001549104"/>
    </source>
</evidence>
<name>A0ABV2K4H9_SPOPS</name>
<proteinExistence type="predicted"/>
<comment type="caution">
    <text evidence="1">The sequence shown here is derived from an EMBL/GenBank/DDBJ whole genome shotgun (WGS) entry which is preliminary data.</text>
</comment>
<protein>
    <recommendedName>
        <fullName evidence="3">Copper amine oxidase-like N-terminal domain-containing protein</fullName>
    </recommendedName>
</protein>
<gene>
    <name evidence="1" type="ORF">ABIC55_001080</name>
</gene>
<organism evidence="1 2">
    <name type="scientific">Sporosarcina psychrophila</name>
    <name type="common">Bacillus psychrophilus</name>
    <dbReference type="NCBI Taxonomy" id="1476"/>
    <lineage>
        <taxon>Bacteria</taxon>
        <taxon>Bacillati</taxon>
        <taxon>Bacillota</taxon>
        <taxon>Bacilli</taxon>
        <taxon>Bacillales</taxon>
        <taxon>Caryophanaceae</taxon>
        <taxon>Sporosarcina</taxon>
    </lineage>
</organism>
<dbReference type="RefSeq" id="WP_354312415.1">
    <property type="nucleotide sequence ID" value="NZ_JBEPME010000001.1"/>
</dbReference>
<dbReference type="Proteomes" id="UP001549104">
    <property type="component" value="Unassembled WGS sequence"/>
</dbReference>
<evidence type="ECO:0008006" key="3">
    <source>
        <dbReference type="Google" id="ProtNLM"/>
    </source>
</evidence>
<evidence type="ECO:0000313" key="1">
    <source>
        <dbReference type="EMBL" id="MET3655996.1"/>
    </source>
</evidence>
<keyword evidence="2" id="KW-1185">Reference proteome</keyword>
<accession>A0ABV2K4H9</accession>
<sequence>MKFIVRTMFLLLIVNGLLIYMHYYQAVGADSKEPSVVKFTQEIEVVNRPDALHIRQHFSGLLDMRYEIVWPKASTNRSCYLADATSCNRMDENSIAFLEGENGRQSISYEIPKKGPLKQTALFNEPFATLHASSASYTLFHMTDETGVGGLWVNGLERVGTKKMTNINYSLFRGKGEVKELYWQRNNLPVLYAGDRLSVFGESGNTEQLGEDNVLKAIDANHSTIVIDDTRQAVNATRFIVSKNADVDKVSVRLLRESMYARFTIPENERMTAELVASILGETPTGLGKSRKAYQVLTESITVEELGKFKKVLNNMTGQELNASVLDAIAGEITGFKTSYFTKNIHDDTTAHPFLIEDPREIKFDGTSTTDIRILLKDGKTLYPAKRILNLAGYTIKTNARSIYIENGIRKFRFPRKELFYVYNEQKYDVVTMPFEVLEGDLYFEESWFKRLFLLSVEKTADTIDIIRMSTLVEEGDK</sequence>